<evidence type="ECO:0000256" key="3">
    <source>
        <dbReference type="SAM" id="SignalP"/>
    </source>
</evidence>
<dbReference type="GO" id="GO:0003796">
    <property type="term" value="F:lysozyme activity"/>
    <property type="evidence" value="ECO:0007669"/>
    <property type="project" value="InterPro"/>
</dbReference>
<organism evidence="5 6">
    <name type="scientific">Escherichia marmotae</name>
    <dbReference type="NCBI Taxonomy" id="1499973"/>
    <lineage>
        <taxon>Bacteria</taxon>
        <taxon>Pseudomonadati</taxon>
        <taxon>Pseudomonadota</taxon>
        <taxon>Gammaproteobacteria</taxon>
        <taxon>Enterobacterales</taxon>
        <taxon>Enterobacteriaceae</taxon>
        <taxon>Escherichia</taxon>
    </lineage>
</organism>
<dbReference type="PROSITE" id="PS51904">
    <property type="entry name" value="GLYCOSYL_HYDROL_F25_2"/>
    <property type="match status" value="1"/>
</dbReference>
<dbReference type="Gene3D" id="3.40.50.1460">
    <property type="match status" value="1"/>
</dbReference>
<dbReference type="Gene3D" id="3.20.20.80">
    <property type="entry name" value="Glycosidases"/>
    <property type="match status" value="1"/>
</dbReference>
<evidence type="ECO:0000313" key="5">
    <source>
        <dbReference type="EMBL" id="QLP27221.1"/>
    </source>
</evidence>
<dbReference type="GO" id="GO:0004197">
    <property type="term" value="F:cysteine-type endopeptidase activity"/>
    <property type="evidence" value="ECO:0007669"/>
    <property type="project" value="InterPro"/>
</dbReference>
<dbReference type="PANTHER" id="PTHR34135">
    <property type="entry name" value="LYSOZYME"/>
    <property type="match status" value="1"/>
</dbReference>
<protein>
    <recommendedName>
        <fullName evidence="4">Peptidase C14 caspase domain-containing protein</fullName>
    </recommendedName>
</protein>
<keyword evidence="3" id="KW-0732">Signal</keyword>
<reference evidence="5 6" key="1">
    <citation type="submission" date="2020-06" db="EMBL/GenBank/DDBJ databases">
        <title>REHAB project genomes.</title>
        <authorList>
            <person name="Shaw L.P."/>
        </authorList>
    </citation>
    <scope>NUCLEOTIDE SEQUENCE [LARGE SCALE GENOMIC DNA]</scope>
    <source>
        <strain evidence="5 6">RHB42-C09</strain>
    </source>
</reference>
<dbReference type="Pfam" id="PF00656">
    <property type="entry name" value="Peptidase_C14"/>
    <property type="match status" value="1"/>
</dbReference>
<dbReference type="PANTHER" id="PTHR34135:SF2">
    <property type="entry name" value="LYSOZYME"/>
    <property type="match status" value="1"/>
</dbReference>
<dbReference type="Pfam" id="PF01183">
    <property type="entry name" value="Glyco_hydro_25"/>
    <property type="match status" value="1"/>
</dbReference>
<evidence type="ECO:0000256" key="2">
    <source>
        <dbReference type="SAM" id="MobiDB-lite"/>
    </source>
</evidence>
<proteinExistence type="inferred from homology"/>
<dbReference type="GO" id="GO:0016052">
    <property type="term" value="P:carbohydrate catabolic process"/>
    <property type="evidence" value="ECO:0007669"/>
    <property type="project" value="TreeGrafter"/>
</dbReference>
<dbReference type="InterPro" id="IPR017853">
    <property type="entry name" value="GH"/>
</dbReference>
<comment type="similarity">
    <text evidence="1">Belongs to the glycosyl hydrolase 25 family.</text>
</comment>
<feature type="region of interest" description="Disordered" evidence="2">
    <location>
        <begin position="380"/>
        <end position="401"/>
    </location>
</feature>
<dbReference type="GO" id="GO:0016998">
    <property type="term" value="P:cell wall macromolecule catabolic process"/>
    <property type="evidence" value="ECO:0007669"/>
    <property type="project" value="InterPro"/>
</dbReference>
<dbReference type="InterPro" id="IPR011600">
    <property type="entry name" value="Pept_C14_caspase"/>
</dbReference>
<gene>
    <name evidence="5" type="ORF">HV018_11360</name>
</gene>
<feature type="chain" id="PRO_5029556601" description="Peptidase C14 caspase domain-containing protein" evidence="3">
    <location>
        <begin position="30"/>
        <end position="641"/>
    </location>
</feature>
<sequence>MNRRWLILCKSALGLFIAGISLGMTDVLADDICKNGAMVPDEYCHFFIHYGSENPGRLDIRISDALKIPDQDAAKTRSIGLIIAISKYPLLHEDIPAAAVDGQRMADFLINGQKFDEVILLKDQDASLDNINYFLKEYLPARGTMFDKKARLLIAYSGHGRFGTQNGNSDKAPAFVLSNATDIDGSKGMYEMPALNAQLNILAKRYFHVLTLVNACFGSGLYGMTIGAGNSNSYSNPGAYAIAAGDDKTEVYSLDAKRGSVFFDTIIKGVTNGVADERFGKSYMVKVDGKKEYYAGITRTLSLFIYVNDQYSDINEKLDEQGKGLHLSDAWIGATEIPAGPGGFFFINEPAASRLDNKTQLAAGKAGEFTNIDVASFSIDKPDSSPADNQEKDNKSIEIPYGPVSAIPNRPDIRIFKTPEIYPIHGHDISSNDGEIDWKLFQEKSSARFVYTRVVGWRGPDSSFKSHWKQLADSKFDRGGYFKFDFCRIPEAQLETAKSLLPADPNMLPPGILLVNPEGEDTTQLACFKKSGMAKARNDILHFAGLVYQNYHKTPIFYGNHNNLSHFMDSRFEQYMVWMGYWGQAGVKLEGRNPWTLWQYSGNETVPGIGHSTESEVFFGTEEQYVQFKAGENNVALAAVN</sequence>
<dbReference type="GO" id="GO:0009253">
    <property type="term" value="P:peptidoglycan catabolic process"/>
    <property type="evidence" value="ECO:0007669"/>
    <property type="project" value="InterPro"/>
</dbReference>
<evidence type="ECO:0000313" key="6">
    <source>
        <dbReference type="Proteomes" id="UP000510862"/>
    </source>
</evidence>
<dbReference type="SUPFAM" id="SSF51445">
    <property type="entry name" value="(Trans)glycosidases"/>
    <property type="match status" value="1"/>
</dbReference>
<dbReference type="Proteomes" id="UP000510862">
    <property type="component" value="Chromosome"/>
</dbReference>
<dbReference type="EMBL" id="CP058207">
    <property type="protein sequence ID" value="QLP27221.1"/>
    <property type="molecule type" value="Genomic_DNA"/>
</dbReference>
<name>A0A7L5XA19_9ESCH</name>
<evidence type="ECO:0000259" key="4">
    <source>
        <dbReference type="Pfam" id="PF00656"/>
    </source>
</evidence>
<dbReference type="GO" id="GO:0006508">
    <property type="term" value="P:proteolysis"/>
    <property type="evidence" value="ECO:0007669"/>
    <property type="project" value="InterPro"/>
</dbReference>
<dbReference type="AlphaFoldDB" id="A0A7L5XA19"/>
<dbReference type="InterPro" id="IPR002053">
    <property type="entry name" value="Glyco_hydro_25"/>
</dbReference>
<feature type="signal peptide" evidence="3">
    <location>
        <begin position="1"/>
        <end position="29"/>
    </location>
</feature>
<accession>A0A7L5XA19</accession>
<evidence type="ECO:0000256" key="1">
    <source>
        <dbReference type="ARBA" id="ARBA00010646"/>
    </source>
</evidence>
<feature type="domain" description="Peptidase C14 caspase" evidence="4">
    <location>
        <begin position="79"/>
        <end position="226"/>
    </location>
</feature>
<dbReference type="RefSeq" id="WP_181236678.1">
    <property type="nucleotide sequence ID" value="NZ_CP058207.1"/>
</dbReference>